<organism evidence="4 5">
    <name type="scientific">candidate division WWE3 bacterium</name>
    <dbReference type="NCBI Taxonomy" id="2053526"/>
    <lineage>
        <taxon>Bacteria</taxon>
        <taxon>Katanobacteria</taxon>
    </lineage>
</organism>
<evidence type="ECO:0000313" key="4">
    <source>
        <dbReference type="EMBL" id="MBE7525501.1"/>
    </source>
</evidence>
<feature type="region of interest" description="Disordered" evidence="1">
    <location>
        <begin position="486"/>
        <end position="512"/>
    </location>
</feature>
<evidence type="ECO:0000259" key="2">
    <source>
        <dbReference type="Pfam" id="PF03102"/>
    </source>
</evidence>
<evidence type="ECO:0000313" key="5">
    <source>
        <dbReference type="Proteomes" id="UP000710385"/>
    </source>
</evidence>
<dbReference type="InterPro" id="IPR051690">
    <property type="entry name" value="PseI-like"/>
</dbReference>
<dbReference type="Gene3D" id="2.60.120.10">
    <property type="entry name" value="Jelly Rolls"/>
    <property type="match status" value="1"/>
</dbReference>
<gene>
    <name evidence="4" type="ORF">HS096_03910</name>
</gene>
<dbReference type="AlphaFoldDB" id="A0A928TR06"/>
<protein>
    <submittedName>
        <fullName evidence="4">N-acetylneuraminate synthase family protein</fullName>
    </submittedName>
</protein>
<dbReference type="GO" id="GO:0047444">
    <property type="term" value="F:N-acylneuraminate-9-phosphate synthase activity"/>
    <property type="evidence" value="ECO:0007669"/>
    <property type="project" value="TreeGrafter"/>
</dbReference>
<dbReference type="Pfam" id="PF07883">
    <property type="entry name" value="Cupin_2"/>
    <property type="match status" value="1"/>
</dbReference>
<dbReference type="InterPro" id="IPR013132">
    <property type="entry name" value="PseI/NeuA/B-like_N"/>
</dbReference>
<sequence>MTHTPREEQFNFEGLFVFEMANNHQGDVEHGKRIIREMAKLAKEFGVKAAVKLQFRDLDTFVHPAEKNNKDNKHVQRFLSTKLSEDQFAELIRETKEHGLLTMCTPFDEPSVDQLARQGIEILKIGSCSAKDWPLLEKAVQAGKPMIVSTGGMHMKDVDNLVSFLDHRYANFALMHCVAVYPTPKNKLRLRQIEVMRERYPEITIGFSTHEDPDNTSAIQLAFAKGARMFEKHVGVPTDTIKLNAYSANPDQVRAWLTAYQDAVDSCGNEESLWGQADEAKDLHLLMRGVFAMGDIKKGQIIHRDDVFFAFPIQQGQMSSGQWRDGIVADRDYAKNMPLLASLSERPLGKKELIYGVIHDVKGMLNAARIPVGLEFSVELSHHYGMKNFRECGVVIIDCINREYCKKLLIQLPGQRHPYHHHKKKEETFQMLAGKLEVELEGKYRRTLYPGDTLVIQRGVKHRFWTDSGAIFEEVSTTHYNDDSMYDDPSINTKPREERKTKLVNWGRHQFD</sequence>
<dbReference type="InterPro" id="IPR013096">
    <property type="entry name" value="Cupin_2"/>
</dbReference>
<evidence type="ECO:0000259" key="3">
    <source>
        <dbReference type="Pfam" id="PF07883"/>
    </source>
</evidence>
<comment type="caution">
    <text evidence="4">The sequence shown here is derived from an EMBL/GenBank/DDBJ whole genome shotgun (WGS) entry which is preliminary data.</text>
</comment>
<name>A0A928TR06_UNCKA</name>
<dbReference type="PANTHER" id="PTHR42966">
    <property type="entry name" value="N-ACETYLNEURAMINATE SYNTHASE"/>
    <property type="match status" value="1"/>
</dbReference>
<dbReference type="Gene3D" id="3.90.1210.10">
    <property type="entry name" value="Antifreeze-like/N-acetylneuraminic acid synthase C-terminal domain"/>
    <property type="match status" value="1"/>
</dbReference>
<feature type="domain" description="PseI/NeuA/B-like" evidence="2">
    <location>
        <begin position="40"/>
        <end position="270"/>
    </location>
</feature>
<evidence type="ECO:0000256" key="1">
    <source>
        <dbReference type="SAM" id="MobiDB-lite"/>
    </source>
</evidence>
<dbReference type="Pfam" id="PF03102">
    <property type="entry name" value="NeuB"/>
    <property type="match status" value="1"/>
</dbReference>
<dbReference type="SUPFAM" id="SSF51182">
    <property type="entry name" value="RmlC-like cupins"/>
    <property type="match status" value="1"/>
</dbReference>
<dbReference type="InterPro" id="IPR011051">
    <property type="entry name" value="RmlC_Cupin_sf"/>
</dbReference>
<dbReference type="InterPro" id="IPR014710">
    <property type="entry name" value="RmlC-like_jellyroll"/>
</dbReference>
<dbReference type="InterPro" id="IPR013785">
    <property type="entry name" value="Aldolase_TIM"/>
</dbReference>
<dbReference type="Proteomes" id="UP000710385">
    <property type="component" value="Unassembled WGS sequence"/>
</dbReference>
<proteinExistence type="predicted"/>
<dbReference type="EMBL" id="JABTTY010000001">
    <property type="protein sequence ID" value="MBE7525501.1"/>
    <property type="molecule type" value="Genomic_DNA"/>
</dbReference>
<dbReference type="Gene3D" id="3.20.20.70">
    <property type="entry name" value="Aldolase class I"/>
    <property type="match status" value="1"/>
</dbReference>
<dbReference type="GO" id="GO:0016051">
    <property type="term" value="P:carbohydrate biosynthetic process"/>
    <property type="evidence" value="ECO:0007669"/>
    <property type="project" value="InterPro"/>
</dbReference>
<reference evidence="4" key="1">
    <citation type="submission" date="2020-05" db="EMBL/GenBank/DDBJ databases">
        <title>High-Quality Genomes of Partial-Nitritation/Anammox System by Hierarchical Clustering Based Hybrid Assembly.</title>
        <authorList>
            <person name="Liu L."/>
            <person name="Wang Y."/>
            <person name="Che Y."/>
            <person name="Chen Y."/>
            <person name="Xia Y."/>
            <person name="Luo R."/>
            <person name="Cheng S.H."/>
            <person name="Zheng C."/>
            <person name="Zhang T."/>
        </authorList>
    </citation>
    <scope>NUCLEOTIDE SEQUENCE</scope>
    <source>
        <strain evidence="4">H1_PAT1</strain>
    </source>
</reference>
<dbReference type="PANTHER" id="PTHR42966:SF1">
    <property type="entry name" value="SIALIC ACID SYNTHASE"/>
    <property type="match status" value="1"/>
</dbReference>
<feature type="domain" description="Cupin type-2" evidence="3">
    <location>
        <begin position="413"/>
        <end position="468"/>
    </location>
</feature>
<accession>A0A928TR06</accession>
<dbReference type="SUPFAM" id="SSF51569">
    <property type="entry name" value="Aldolase"/>
    <property type="match status" value="1"/>
</dbReference>